<dbReference type="EMBL" id="JAPWDO010000002">
    <property type="protein sequence ID" value="KAJ5483411.1"/>
    <property type="molecule type" value="Genomic_DNA"/>
</dbReference>
<dbReference type="OrthoDB" id="1711136at2759"/>
<dbReference type="SUPFAM" id="SSF51569">
    <property type="entry name" value="Aldolase"/>
    <property type="match status" value="1"/>
</dbReference>
<accession>A0A9W9X452</accession>
<evidence type="ECO:0000313" key="2">
    <source>
        <dbReference type="EMBL" id="KAJ5483411.1"/>
    </source>
</evidence>
<dbReference type="Gene3D" id="3.20.20.70">
    <property type="entry name" value="Aldolase class I"/>
    <property type="match status" value="1"/>
</dbReference>
<name>A0A9W9X452_9EURO</name>
<keyword evidence="1" id="KW-0704">Schiff base</keyword>
<dbReference type="AlphaFoldDB" id="A0A9W9X452"/>
<protein>
    <submittedName>
        <fullName evidence="2">Aldolase-type TIM barrel</fullName>
    </submittedName>
</protein>
<dbReference type="PANTHER" id="PTHR10683:SF34">
    <property type="entry name" value="TRANSALDOLASE"/>
    <property type="match status" value="1"/>
</dbReference>
<dbReference type="Pfam" id="PF00923">
    <property type="entry name" value="TAL_FSA"/>
    <property type="match status" value="1"/>
</dbReference>
<sequence>MPTVNLLEYLNSRTQLEMQGEIVKPSRSAVLKRSLALATTIHPQFADLSLEELAVEVVGIELALEVVQNVYGNVHVMINPSYAYNTQAVVANVKRLHLLCQIVDPDFDSSRLVTKIPTTWEGVQAARQLKPSGIKSLATTLFSMEQVILAGEAGCISISPFVHELKTETYNGYKGSNPILGVCVQAQRFYRQNSLPTRVKACVTLSIDELIMLAGVDALSIAPTVLKELAGPERPQEELESMSVFAKTAKATEDASYPPYIDSECQYRVHFAASEGGKAQFKTAQAIALFCDAQTAEEFYVKSQLEDSSYSPITL</sequence>
<dbReference type="InterPro" id="IPR001585">
    <property type="entry name" value="TAL/FSA"/>
</dbReference>
<proteinExistence type="predicted"/>
<reference evidence="2" key="2">
    <citation type="journal article" date="2023" name="IMA Fungus">
        <title>Comparative genomic study of the Penicillium genus elucidates a diverse pangenome and 15 lateral gene transfer events.</title>
        <authorList>
            <person name="Petersen C."/>
            <person name="Sorensen T."/>
            <person name="Nielsen M.R."/>
            <person name="Sondergaard T.E."/>
            <person name="Sorensen J.L."/>
            <person name="Fitzpatrick D.A."/>
            <person name="Frisvad J.C."/>
            <person name="Nielsen K.L."/>
        </authorList>
    </citation>
    <scope>NUCLEOTIDE SEQUENCE</scope>
    <source>
        <strain evidence="2">IBT 17660</strain>
    </source>
</reference>
<organism evidence="2 3">
    <name type="scientific">Penicillium desertorum</name>
    <dbReference type="NCBI Taxonomy" id="1303715"/>
    <lineage>
        <taxon>Eukaryota</taxon>
        <taxon>Fungi</taxon>
        <taxon>Dikarya</taxon>
        <taxon>Ascomycota</taxon>
        <taxon>Pezizomycotina</taxon>
        <taxon>Eurotiomycetes</taxon>
        <taxon>Eurotiomycetidae</taxon>
        <taxon>Eurotiales</taxon>
        <taxon>Aspergillaceae</taxon>
        <taxon>Penicillium</taxon>
    </lineage>
</organism>
<keyword evidence="3" id="KW-1185">Reference proteome</keyword>
<evidence type="ECO:0000313" key="3">
    <source>
        <dbReference type="Proteomes" id="UP001147760"/>
    </source>
</evidence>
<dbReference type="Proteomes" id="UP001147760">
    <property type="component" value="Unassembled WGS sequence"/>
</dbReference>
<dbReference type="GO" id="GO:0009052">
    <property type="term" value="P:pentose-phosphate shunt, non-oxidative branch"/>
    <property type="evidence" value="ECO:0007669"/>
    <property type="project" value="TreeGrafter"/>
</dbReference>
<dbReference type="GO" id="GO:0004801">
    <property type="term" value="F:transaldolase activity"/>
    <property type="evidence" value="ECO:0007669"/>
    <property type="project" value="TreeGrafter"/>
</dbReference>
<comment type="caution">
    <text evidence="2">The sequence shown here is derived from an EMBL/GenBank/DDBJ whole genome shotgun (WGS) entry which is preliminary data.</text>
</comment>
<reference evidence="2" key="1">
    <citation type="submission" date="2022-12" db="EMBL/GenBank/DDBJ databases">
        <authorList>
            <person name="Petersen C."/>
        </authorList>
    </citation>
    <scope>NUCLEOTIDE SEQUENCE</scope>
    <source>
        <strain evidence="2">IBT 17660</strain>
    </source>
</reference>
<gene>
    <name evidence="2" type="ORF">N7530_002657</name>
</gene>
<dbReference type="InterPro" id="IPR013785">
    <property type="entry name" value="Aldolase_TIM"/>
</dbReference>
<dbReference type="GO" id="GO:0005975">
    <property type="term" value="P:carbohydrate metabolic process"/>
    <property type="evidence" value="ECO:0007669"/>
    <property type="project" value="InterPro"/>
</dbReference>
<evidence type="ECO:0000256" key="1">
    <source>
        <dbReference type="ARBA" id="ARBA00023270"/>
    </source>
</evidence>
<dbReference type="PANTHER" id="PTHR10683">
    <property type="entry name" value="TRANSALDOLASE"/>
    <property type="match status" value="1"/>
</dbReference>